<evidence type="ECO:0000313" key="2">
    <source>
        <dbReference type="EMBL" id="AEH92431.1"/>
    </source>
</evidence>
<reference evidence="2 3" key="1">
    <citation type="journal article" date="2011" name="J. Bacteriol.">
        <title>Genome sequence of the nonpathogenic Listeria monocytogenes serovar 4a strain M7.</title>
        <authorList>
            <person name="Chen J."/>
            <person name="Xia Y."/>
            <person name="Cheng C."/>
            <person name="Fang C."/>
            <person name="Shan Y."/>
            <person name="Jin G."/>
            <person name="Fang W."/>
        </authorList>
    </citation>
    <scope>NUCLEOTIDE SEQUENCE [LARGE SCALE GENOMIC DNA]</scope>
    <source>
        <strain evidence="2 3">M7</strain>
    </source>
</reference>
<accession>A0A0E0UVQ7</accession>
<proteinExistence type="predicted"/>
<dbReference type="AlphaFoldDB" id="A0A0E0UVQ7"/>
<sequence>MKTNAFTLPFTIFIALISILIVTGSASIFKTQIQYEKMIQNYYLASTKLNLAFIEIKETSSLSHQFKTNYKGTKIDCQATDNQLTEFNCQITLENGYTLTKTTSP</sequence>
<dbReference type="RefSeq" id="WP_003729906.1">
    <property type="nucleotide sequence ID" value="NC_017537.1"/>
</dbReference>
<dbReference type="PATRIC" id="fig|1030009.3.peg.1414"/>
<keyword evidence="1" id="KW-0472">Membrane</keyword>
<feature type="transmembrane region" description="Helical" evidence="1">
    <location>
        <begin position="6"/>
        <end position="29"/>
    </location>
</feature>
<dbReference type="Proteomes" id="UP000000486">
    <property type="component" value="Chromosome"/>
</dbReference>
<dbReference type="HOGENOM" id="CLU_2233230_0_0_9"/>
<keyword evidence="1" id="KW-0812">Transmembrane</keyword>
<evidence type="ECO:0000256" key="1">
    <source>
        <dbReference type="SAM" id="Phobius"/>
    </source>
</evidence>
<organism evidence="2 3">
    <name type="scientific">Listeria monocytogenes serotype 4a (strain M7)</name>
    <dbReference type="NCBI Taxonomy" id="1030009"/>
    <lineage>
        <taxon>Bacteria</taxon>
        <taxon>Bacillati</taxon>
        <taxon>Bacillota</taxon>
        <taxon>Bacilli</taxon>
        <taxon>Bacillales</taxon>
        <taxon>Listeriaceae</taxon>
        <taxon>Listeria</taxon>
    </lineage>
</organism>
<protein>
    <submittedName>
        <fullName evidence="2">Putative comG operon (Late competence) protein 7</fullName>
    </submittedName>
</protein>
<name>A0A0E0UVQ7_LISMM</name>
<gene>
    <name evidence="2" type="primary">comGG</name>
    <name evidence="2" type="ordered locus">LMM7_1426</name>
</gene>
<dbReference type="KEGG" id="lmq:LMM7_1426"/>
<keyword evidence="1" id="KW-1133">Transmembrane helix</keyword>
<evidence type="ECO:0000313" key="3">
    <source>
        <dbReference type="Proteomes" id="UP000000486"/>
    </source>
</evidence>
<dbReference type="EMBL" id="CP002816">
    <property type="protein sequence ID" value="AEH92431.1"/>
    <property type="molecule type" value="Genomic_DNA"/>
</dbReference>